<accession>A0ABV6K0C1</accession>
<evidence type="ECO:0000313" key="1">
    <source>
        <dbReference type="EMBL" id="MFC0422662.1"/>
    </source>
</evidence>
<evidence type="ECO:0000313" key="2">
    <source>
        <dbReference type="Proteomes" id="UP001589855"/>
    </source>
</evidence>
<dbReference type="EMBL" id="JBHLUK010000002">
    <property type="protein sequence ID" value="MFC0422662.1"/>
    <property type="molecule type" value="Genomic_DNA"/>
</dbReference>
<name>A0ABV6K0C1_9LACO</name>
<dbReference type="Proteomes" id="UP001589855">
    <property type="component" value="Unassembled WGS sequence"/>
</dbReference>
<keyword evidence="2" id="KW-1185">Reference proteome</keyword>
<organism evidence="1 2">
    <name type="scientific">Lactiplantibacillus plajomi</name>
    <dbReference type="NCBI Taxonomy" id="1457217"/>
    <lineage>
        <taxon>Bacteria</taxon>
        <taxon>Bacillati</taxon>
        <taxon>Bacillota</taxon>
        <taxon>Bacilli</taxon>
        <taxon>Lactobacillales</taxon>
        <taxon>Lactobacillaceae</taxon>
        <taxon>Lactiplantibacillus</taxon>
    </lineage>
</organism>
<dbReference type="RefSeq" id="WP_137643858.1">
    <property type="nucleotide sequence ID" value="NZ_BAABRM010000001.1"/>
</dbReference>
<protein>
    <submittedName>
        <fullName evidence="1">Uncharacterized protein</fullName>
    </submittedName>
</protein>
<gene>
    <name evidence="1" type="ORF">ACFFGS_00500</name>
</gene>
<proteinExistence type="predicted"/>
<comment type="caution">
    <text evidence="1">The sequence shown here is derived from an EMBL/GenBank/DDBJ whole genome shotgun (WGS) entry which is preliminary data.</text>
</comment>
<sequence>MTQVTVCQQFDQVIQNLPARERLAFNRFWQAFVDGHLAALMDKYDCSDVFELATHHPDVYRAWIAQFKTLLYEHGVNEHYAAQLTYDQAGNLKIKKPRRTLTIPVTAQPV</sequence>
<reference evidence="1 2" key="1">
    <citation type="submission" date="2024-09" db="EMBL/GenBank/DDBJ databases">
        <authorList>
            <person name="Sun Q."/>
            <person name="Mori K."/>
        </authorList>
    </citation>
    <scope>NUCLEOTIDE SEQUENCE [LARGE SCALE GENOMIC DNA]</scope>
    <source>
        <strain evidence="1 2">TBRC 4575</strain>
    </source>
</reference>